<dbReference type="AlphaFoldDB" id="A0A078MQK3"/>
<evidence type="ECO:0000256" key="2">
    <source>
        <dbReference type="SAM" id="SignalP"/>
    </source>
</evidence>
<reference evidence="4" key="1">
    <citation type="submission" date="2014-07" db="EMBL/GenBank/DDBJ databases">
        <authorList>
            <person name="Urmite Genomes Urmite Genomes"/>
        </authorList>
    </citation>
    <scope>NUCLEOTIDE SEQUENCE</scope>
    <source>
        <strain evidence="4">11W110_air</strain>
    </source>
</reference>
<feature type="domain" description="FMN-binding" evidence="3">
    <location>
        <begin position="68"/>
        <end position="141"/>
    </location>
</feature>
<evidence type="ECO:0000256" key="1">
    <source>
        <dbReference type="SAM" id="MobiDB-lite"/>
    </source>
</evidence>
<dbReference type="PATRIC" id="fig|1461584.3.peg.1910"/>
<name>A0A078MQK3_9MICC</name>
<dbReference type="InterPro" id="IPR006311">
    <property type="entry name" value="TAT_signal"/>
</dbReference>
<keyword evidence="2" id="KW-0732">Signal</keyword>
<feature type="region of interest" description="Disordered" evidence="1">
    <location>
        <begin position="27"/>
        <end position="70"/>
    </location>
</feature>
<dbReference type="PROSITE" id="PS51257">
    <property type="entry name" value="PROKAR_LIPOPROTEIN"/>
    <property type="match status" value="1"/>
</dbReference>
<proteinExistence type="predicted"/>
<dbReference type="EMBL" id="LN483071">
    <property type="protein sequence ID" value="CEA08579.1"/>
    <property type="molecule type" value="Genomic_DNA"/>
</dbReference>
<feature type="compositionally biased region" description="Low complexity" evidence="1">
    <location>
        <begin position="27"/>
        <end position="49"/>
    </location>
</feature>
<evidence type="ECO:0000259" key="3">
    <source>
        <dbReference type="Pfam" id="PF04205"/>
    </source>
</evidence>
<feature type="signal peptide" evidence="2">
    <location>
        <begin position="1"/>
        <end position="25"/>
    </location>
</feature>
<dbReference type="InterPro" id="IPR007329">
    <property type="entry name" value="FMN-bd"/>
</dbReference>
<feature type="chain" id="PRO_5038979907" description="FMN-binding domain-containing protein" evidence="2">
    <location>
        <begin position="26"/>
        <end position="148"/>
    </location>
</feature>
<organism evidence="4">
    <name type="scientific">Arthrobacter saudimassiliensis</name>
    <dbReference type="NCBI Taxonomy" id="1461584"/>
    <lineage>
        <taxon>Bacteria</taxon>
        <taxon>Bacillati</taxon>
        <taxon>Actinomycetota</taxon>
        <taxon>Actinomycetes</taxon>
        <taxon>Micrococcales</taxon>
        <taxon>Micrococcaceae</taxon>
        <taxon>Arthrobacter</taxon>
    </lineage>
</organism>
<gene>
    <name evidence="4" type="ORF">BN1051_01934</name>
</gene>
<accession>A0A078MQK3</accession>
<dbReference type="GO" id="GO:0010181">
    <property type="term" value="F:FMN binding"/>
    <property type="evidence" value="ECO:0007669"/>
    <property type="project" value="InterPro"/>
</dbReference>
<dbReference type="Pfam" id="PF04205">
    <property type="entry name" value="FMN_bind"/>
    <property type="match status" value="1"/>
</dbReference>
<protein>
    <recommendedName>
        <fullName evidence="3">FMN-binding domain-containing protein</fullName>
    </recommendedName>
</protein>
<evidence type="ECO:0000313" key="4">
    <source>
        <dbReference type="EMBL" id="CEA08579.1"/>
    </source>
</evidence>
<sequence length="148" mass="14964">MKPPARKHLLAVAAGLSLIGAAGCAADEAAPEAPAAGPSSAGKTAAPSGTYADGGYAAEGSYIPPSGTAEQVDVELTLEDGTVTALEVATSGTNPTSARYQQEFTDNIQDQVVGRNIDELDVGKVAGSSLTSRGFNEALERIKTEARS</sequence>
<dbReference type="GO" id="GO:0016020">
    <property type="term" value="C:membrane"/>
    <property type="evidence" value="ECO:0007669"/>
    <property type="project" value="InterPro"/>
</dbReference>
<dbReference type="PROSITE" id="PS51318">
    <property type="entry name" value="TAT"/>
    <property type="match status" value="1"/>
</dbReference>